<reference evidence="1 2" key="1">
    <citation type="submission" date="2019-07" db="EMBL/GenBank/DDBJ databases">
        <title>Genomics analysis of Aphanomyces spp. identifies a new class of oomycete effector associated with host adaptation.</title>
        <authorList>
            <person name="Gaulin E."/>
        </authorList>
    </citation>
    <scope>NUCLEOTIDE SEQUENCE [LARGE SCALE GENOMIC DNA]</scope>
    <source>
        <strain evidence="1 2">ATCC 201684</strain>
    </source>
</reference>
<comment type="caution">
    <text evidence="1">The sequence shown here is derived from an EMBL/GenBank/DDBJ whole genome shotgun (WGS) entry which is preliminary data.</text>
</comment>
<sequence length="439" mass="48443">MESTWRSQRVSETNEAWQKLDRDPIALRALWPLLGAWVPLEIVDDQDQTRCAIRTQRNTFEPPDAGAGDVADDTEDVDMGQGDGLLQNAPALPKSPTFKGSTKEERRAFMSAYNLYISQTNALTANGVRPFIMPVGACARTPTFSFFKLKSIDPVTKQRVAEWDMGKDPDDLTEGEWIEWFKLAYDVDPRALEGLKKRIAAAVVFDMPITDADSRIGRMLDGMSAVIRRDRQDWVLREESPGIVKIITAAIKPASLQRAVTEQMDMSRNKPLKDVCRFVRWLREYAIGHERFVEYEEEKPVAKQVKFESGKAARVRVENKPASSQPQKVAFAPGASARASPMGCLKCVHGANAVADAQSRGRDGRPQGLEGLFHAGLDEGVLATTLAPGVPRVLLVHDAARSYHANTCAYGPIPCGGVLPGCCGRAVWRDDHARSARVA</sequence>
<accession>A0A6G0X6G4</accession>
<dbReference type="EMBL" id="VJMJ01000097">
    <property type="protein sequence ID" value="KAF0735459.1"/>
    <property type="molecule type" value="Genomic_DNA"/>
</dbReference>
<evidence type="ECO:0000313" key="1">
    <source>
        <dbReference type="EMBL" id="KAF0735459.1"/>
    </source>
</evidence>
<organism evidence="1 2">
    <name type="scientific">Aphanomyces euteiches</name>
    <dbReference type="NCBI Taxonomy" id="100861"/>
    <lineage>
        <taxon>Eukaryota</taxon>
        <taxon>Sar</taxon>
        <taxon>Stramenopiles</taxon>
        <taxon>Oomycota</taxon>
        <taxon>Saprolegniomycetes</taxon>
        <taxon>Saprolegniales</taxon>
        <taxon>Verrucalvaceae</taxon>
        <taxon>Aphanomyces</taxon>
    </lineage>
</organism>
<name>A0A6G0X6G4_9STRA</name>
<protein>
    <submittedName>
        <fullName evidence="1">Uncharacterized protein</fullName>
    </submittedName>
</protein>
<dbReference type="AlphaFoldDB" id="A0A6G0X6G4"/>
<gene>
    <name evidence="1" type="ORF">Ae201684_008073</name>
</gene>
<proteinExistence type="predicted"/>
<dbReference type="VEuPathDB" id="FungiDB:AeMF1_014126"/>
<dbReference type="Proteomes" id="UP000481153">
    <property type="component" value="Unassembled WGS sequence"/>
</dbReference>
<evidence type="ECO:0000313" key="2">
    <source>
        <dbReference type="Proteomes" id="UP000481153"/>
    </source>
</evidence>
<keyword evidence="2" id="KW-1185">Reference proteome</keyword>